<dbReference type="InterPro" id="IPR001296">
    <property type="entry name" value="Glyco_trans_1"/>
</dbReference>
<feature type="domain" description="Glycosyl transferase family 1" evidence="1">
    <location>
        <begin position="232"/>
        <end position="408"/>
    </location>
</feature>
<dbReference type="InterPro" id="IPR050194">
    <property type="entry name" value="Glycosyltransferase_grp1"/>
</dbReference>
<dbReference type="CDD" id="cd03801">
    <property type="entry name" value="GT4_PimA-like"/>
    <property type="match status" value="1"/>
</dbReference>
<protein>
    <submittedName>
        <fullName evidence="2">Glycosyl transferase, group 1</fullName>
    </submittedName>
</protein>
<evidence type="ECO:0000313" key="3">
    <source>
        <dbReference type="Proteomes" id="UP001050975"/>
    </source>
</evidence>
<accession>A0AAV3X6U0</accession>
<sequence length="431" mass="48331">MALLGSALVTRVMGINLDFIAIFLPITNSQLPIPNYQFPIPNVMKILVASHTYIVDLNREKLRALATLEPGIEVTVVAPRRWQPGGVQNKTIETQFLQEGSFQVVPVSNFSQNNQGLLTFGADLISLLRRFRPDIIQVEQGSKALAYAQFIFLNQMLGLKAKNVFFTWWNLPYELKFPVSVLEAYNLSNTHGIVVGNKDGAEILRQRGYNGPMKVMPQLGVDEIRFKPQRQPELAAKLGINSTDFVVGFVGRFVEEKGLLTLLSALAGLHDKPWKWLLLGRGPLQSNLMELAAEKGIKDKLIWVESVPHDEVPCYINLMHTLVLPSETTYKFKTLTAAGWKEQFGHVLIEAMACKVPVIGSDSGEIPHVIKDAGLVFSEGNVEDLRNCLLQLMEQPELRDNLAELGYQRAMEQYTNKALAKQLLDFYKEIS</sequence>
<keyword evidence="2" id="KW-0808">Transferase</keyword>
<gene>
    <name evidence="2" type="ORF">MiSe_10590</name>
</gene>
<dbReference type="Proteomes" id="UP001050975">
    <property type="component" value="Unassembled WGS sequence"/>
</dbReference>
<keyword evidence="3" id="KW-1185">Reference proteome</keyword>
<evidence type="ECO:0000259" key="1">
    <source>
        <dbReference type="Pfam" id="PF00534"/>
    </source>
</evidence>
<name>A0AAV3X6U0_9CYAN</name>
<dbReference type="PANTHER" id="PTHR45947">
    <property type="entry name" value="SULFOQUINOVOSYL TRANSFERASE SQD2"/>
    <property type="match status" value="1"/>
</dbReference>
<dbReference type="AlphaFoldDB" id="A0AAV3X6U0"/>
<dbReference type="GO" id="GO:0016757">
    <property type="term" value="F:glycosyltransferase activity"/>
    <property type="evidence" value="ECO:0007669"/>
    <property type="project" value="InterPro"/>
</dbReference>
<reference evidence="2" key="1">
    <citation type="submission" date="2019-10" db="EMBL/GenBank/DDBJ databases">
        <title>Draft genome sequece of Microseira wollei NIES-4236.</title>
        <authorList>
            <person name="Yamaguchi H."/>
            <person name="Suzuki S."/>
            <person name="Kawachi M."/>
        </authorList>
    </citation>
    <scope>NUCLEOTIDE SEQUENCE</scope>
    <source>
        <strain evidence="2">NIES-4236</strain>
    </source>
</reference>
<dbReference type="EMBL" id="BLAY01000011">
    <property type="protein sequence ID" value="GET36311.1"/>
    <property type="molecule type" value="Genomic_DNA"/>
</dbReference>
<comment type="caution">
    <text evidence="2">The sequence shown here is derived from an EMBL/GenBank/DDBJ whole genome shotgun (WGS) entry which is preliminary data.</text>
</comment>
<dbReference type="Pfam" id="PF00534">
    <property type="entry name" value="Glycos_transf_1"/>
    <property type="match status" value="1"/>
</dbReference>
<dbReference type="SUPFAM" id="SSF53756">
    <property type="entry name" value="UDP-Glycosyltransferase/glycogen phosphorylase"/>
    <property type="match status" value="1"/>
</dbReference>
<proteinExistence type="predicted"/>
<dbReference type="NCBIfam" id="NF038298">
    <property type="entry name" value="EPS_HpsO"/>
    <property type="match status" value="1"/>
</dbReference>
<evidence type="ECO:0000313" key="2">
    <source>
        <dbReference type="EMBL" id="GET36311.1"/>
    </source>
</evidence>
<dbReference type="Gene3D" id="3.40.50.2000">
    <property type="entry name" value="Glycogen Phosphorylase B"/>
    <property type="match status" value="2"/>
</dbReference>
<dbReference type="PANTHER" id="PTHR45947:SF3">
    <property type="entry name" value="SULFOQUINOVOSYL TRANSFERASE SQD2"/>
    <property type="match status" value="1"/>
</dbReference>
<organism evidence="2 3">
    <name type="scientific">Microseira wollei NIES-4236</name>
    <dbReference type="NCBI Taxonomy" id="2530354"/>
    <lineage>
        <taxon>Bacteria</taxon>
        <taxon>Bacillati</taxon>
        <taxon>Cyanobacteriota</taxon>
        <taxon>Cyanophyceae</taxon>
        <taxon>Oscillatoriophycideae</taxon>
        <taxon>Aerosakkonematales</taxon>
        <taxon>Aerosakkonemataceae</taxon>
        <taxon>Microseira</taxon>
    </lineage>
</organism>